<evidence type="ECO:0000313" key="2">
    <source>
        <dbReference type="EMBL" id="CAB4168006.1"/>
    </source>
</evidence>
<dbReference type="EMBL" id="LR797513">
    <property type="protein sequence ID" value="CAB4222501.1"/>
    <property type="molecule type" value="Genomic_DNA"/>
</dbReference>
<feature type="region of interest" description="Disordered" evidence="1">
    <location>
        <begin position="69"/>
        <end position="97"/>
    </location>
</feature>
<gene>
    <name evidence="3" type="ORF">UFOVP1293_31</name>
    <name evidence="4" type="ORF">UFOVP1644_49</name>
    <name evidence="2" type="ORF">UFOVP860_80</name>
</gene>
<accession>A0A6J5RM94</accession>
<evidence type="ECO:0000256" key="1">
    <source>
        <dbReference type="SAM" id="MobiDB-lite"/>
    </source>
</evidence>
<dbReference type="EMBL" id="LR796812">
    <property type="protein sequence ID" value="CAB4168006.1"/>
    <property type="molecule type" value="Genomic_DNA"/>
</dbReference>
<evidence type="ECO:0008006" key="5">
    <source>
        <dbReference type="Google" id="ProtNLM"/>
    </source>
</evidence>
<organism evidence="3">
    <name type="scientific">uncultured Caudovirales phage</name>
    <dbReference type="NCBI Taxonomy" id="2100421"/>
    <lineage>
        <taxon>Viruses</taxon>
        <taxon>Duplodnaviria</taxon>
        <taxon>Heunggongvirae</taxon>
        <taxon>Uroviricota</taxon>
        <taxon>Caudoviricetes</taxon>
        <taxon>Peduoviridae</taxon>
        <taxon>Maltschvirus</taxon>
        <taxon>Maltschvirus maltsch</taxon>
    </lineage>
</organism>
<sequence length="114" mass="12620">MTLRAVRPEAERIKEGITVARAATILGCDHSTVRALIRNEAIDGWHVGKTDSPGGVRCDLYSVINYQQRHSIRKPDPGEPAEAARRPRRRRPTSAAHREAIAEARALGIRLPPI</sequence>
<proteinExistence type="predicted"/>
<protein>
    <recommendedName>
        <fullName evidence="5">Helix-turn-helix domain containing protein</fullName>
    </recommendedName>
</protein>
<evidence type="ECO:0000313" key="4">
    <source>
        <dbReference type="EMBL" id="CAB4222501.1"/>
    </source>
</evidence>
<dbReference type="EMBL" id="LR797244">
    <property type="protein sequence ID" value="CAB4195377.1"/>
    <property type="molecule type" value="Genomic_DNA"/>
</dbReference>
<name>A0A6J5RM94_9CAUD</name>
<feature type="compositionally biased region" description="Basic and acidic residues" evidence="1">
    <location>
        <begin position="73"/>
        <end position="85"/>
    </location>
</feature>
<evidence type="ECO:0000313" key="3">
    <source>
        <dbReference type="EMBL" id="CAB4195377.1"/>
    </source>
</evidence>
<reference evidence="3" key="1">
    <citation type="submission" date="2020-05" db="EMBL/GenBank/DDBJ databases">
        <authorList>
            <person name="Chiriac C."/>
            <person name="Salcher M."/>
            <person name="Ghai R."/>
            <person name="Kavagutti S V."/>
        </authorList>
    </citation>
    <scope>NUCLEOTIDE SEQUENCE</scope>
</reference>